<dbReference type="EC" id="1.4.99.6" evidence="3"/>
<dbReference type="Proteomes" id="UP000320421">
    <property type="component" value="Chromosome"/>
</dbReference>
<dbReference type="Gene3D" id="3.30.9.10">
    <property type="entry name" value="D-Amino Acid Oxidase, subunit A, domain 2"/>
    <property type="match status" value="1"/>
</dbReference>
<dbReference type="Pfam" id="PF01266">
    <property type="entry name" value="DAO"/>
    <property type="match status" value="1"/>
</dbReference>
<reference evidence="3 4" key="1">
    <citation type="submission" date="2019-02" db="EMBL/GenBank/DDBJ databases">
        <title>Deep-cultivation of Planctomycetes and their phenomic and genomic characterization uncovers novel biology.</title>
        <authorList>
            <person name="Wiegand S."/>
            <person name="Jogler M."/>
            <person name="Boedeker C."/>
            <person name="Pinto D."/>
            <person name="Vollmers J."/>
            <person name="Rivas-Marin E."/>
            <person name="Kohn T."/>
            <person name="Peeters S.H."/>
            <person name="Heuer A."/>
            <person name="Rast P."/>
            <person name="Oberbeckmann S."/>
            <person name="Bunk B."/>
            <person name="Jeske O."/>
            <person name="Meyerdierks A."/>
            <person name="Storesund J.E."/>
            <person name="Kallscheuer N."/>
            <person name="Luecker S."/>
            <person name="Lage O.M."/>
            <person name="Pohl T."/>
            <person name="Merkel B.J."/>
            <person name="Hornburger P."/>
            <person name="Mueller R.-W."/>
            <person name="Bruemmer F."/>
            <person name="Labrenz M."/>
            <person name="Spormann A.M."/>
            <person name="Op den Camp H."/>
            <person name="Overmann J."/>
            <person name="Amann R."/>
            <person name="Jetten M.S.M."/>
            <person name="Mascher T."/>
            <person name="Medema M.H."/>
            <person name="Devos D.P."/>
            <person name="Kaster A.-K."/>
            <person name="Ovreas L."/>
            <person name="Rohde M."/>
            <person name="Galperin M.Y."/>
            <person name="Jogler C."/>
        </authorList>
    </citation>
    <scope>NUCLEOTIDE SEQUENCE [LARGE SCALE GENOMIC DNA]</scope>
    <source>
        <strain evidence="3 4">HG66A1</strain>
    </source>
</reference>
<protein>
    <submittedName>
        <fullName evidence="3">D-amino acid dehydrogenase small subunit</fullName>
        <ecNumber evidence="3">1.4.99.6</ecNumber>
    </submittedName>
</protein>
<dbReference type="AlphaFoldDB" id="A0A517PPM6"/>
<dbReference type="Gene3D" id="3.50.50.60">
    <property type="entry name" value="FAD/NAD(P)-binding domain"/>
    <property type="match status" value="2"/>
</dbReference>
<organism evidence="3 4">
    <name type="scientific">Gimesia chilikensis</name>
    <dbReference type="NCBI Taxonomy" id="2605989"/>
    <lineage>
        <taxon>Bacteria</taxon>
        <taxon>Pseudomonadati</taxon>
        <taxon>Planctomycetota</taxon>
        <taxon>Planctomycetia</taxon>
        <taxon>Planctomycetales</taxon>
        <taxon>Planctomycetaceae</taxon>
        <taxon>Gimesia</taxon>
    </lineage>
</organism>
<dbReference type="InterPro" id="IPR036188">
    <property type="entry name" value="FAD/NAD-bd_sf"/>
</dbReference>
<dbReference type="RefSeq" id="WP_145185480.1">
    <property type="nucleotide sequence ID" value="NZ_CP036266.1"/>
</dbReference>
<gene>
    <name evidence="3" type="primary">dadA_1</name>
    <name evidence="3" type="ORF">HG66A1_31240</name>
</gene>
<evidence type="ECO:0000256" key="1">
    <source>
        <dbReference type="ARBA" id="ARBA00023002"/>
    </source>
</evidence>
<evidence type="ECO:0000313" key="4">
    <source>
        <dbReference type="Proteomes" id="UP000320421"/>
    </source>
</evidence>
<dbReference type="PANTHER" id="PTHR13847">
    <property type="entry name" value="SARCOSINE DEHYDROGENASE-RELATED"/>
    <property type="match status" value="1"/>
</dbReference>
<dbReference type="SUPFAM" id="SSF54373">
    <property type="entry name" value="FAD-linked reductases, C-terminal domain"/>
    <property type="match status" value="1"/>
</dbReference>
<dbReference type="GO" id="GO:0005737">
    <property type="term" value="C:cytoplasm"/>
    <property type="evidence" value="ECO:0007669"/>
    <property type="project" value="TreeGrafter"/>
</dbReference>
<proteinExistence type="predicted"/>
<evidence type="ECO:0000313" key="3">
    <source>
        <dbReference type="EMBL" id="QDT21325.1"/>
    </source>
</evidence>
<feature type="domain" description="FAD dependent oxidoreductase" evidence="2">
    <location>
        <begin position="10"/>
        <end position="401"/>
    </location>
</feature>
<sequence length="420" mass="46595">MTEQTAAGTVIVVGGGIIGIACAHYLSDAGFQVTVIERNTIAGACSHANCGFIVPSHVLPLTEPAALKTALKSLFTPRAPFRVRPQWDLSFWKWMWQFGRRCTHKQMLAAAPALKSMLDLSLQEYRRLLEQEDLACEWRDAGLLYVFQTERGLDEYRQIDRLLTEHFGVAAREIPGETLPAFDPALKPGLAGAFHYTCDASLKPDLLAAAWTTRLRERGVQFQEACELTGVTHAGGKITQLETSQGELQADAVVFATGAWSPLLAEQLGCAIPILPGKGYSVTMAAPDPSPRYPMLFPEHKVGVCPFENRFRLGSMMEFTGYDTTIPEYRIQQLRDSAKPYLVTPSTETEYERWYGWRPMTWDSLPIIGRVPRLNNAWLAAGHNMLGMSMAPATGKLIAQLVSSETPDLDPMPYAPDRFE</sequence>
<dbReference type="InterPro" id="IPR006076">
    <property type="entry name" value="FAD-dep_OxRdtase"/>
</dbReference>
<dbReference type="EMBL" id="CP036266">
    <property type="protein sequence ID" value="QDT21325.1"/>
    <property type="molecule type" value="Genomic_DNA"/>
</dbReference>
<keyword evidence="4" id="KW-1185">Reference proteome</keyword>
<dbReference type="OrthoDB" id="9794226at2"/>
<keyword evidence="1 3" id="KW-0560">Oxidoreductase</keyword>
<dbReference type="GO" id="GO:0016491">
    <property type="term" value="F:oxidoreductase activity"/>
    <property type="evidence" value="ECO:0007669"/>
    <property type="project" value="UniProtKB-KW"/>
</dbReference>
<dbReference type="SUPFAM" id="SSF51905">
    <property type="entry name" value="FAD/NAD(P)-binding domain"/>
    <property type="match status" value="1"/>
</dbReference>
<dbReference type="PANTHER" id="PTHR13847:SF289">
    <property type="entry name" value="GLYCINE OXIDASE"/>
    <property type="match status" value="1"/>
</dbReference>
<accession>A0A517PPM6</accession>
<evidence type="ECO:0000259" key="2">
    <source>
        <dbReference type="Pfam" id="PF01266"/>
    </source>
</evidence>
<name>A0A517PPM6_9PLAN</name>